<feature type="region of interest" description="Disordered" evidence="4">
    <location>
        <begin position="241"/>
        <end position="265"/>
    </location>
</feature>
<evidence type="ECO:0000259" key="5">
    <source>
        <dbReference type="Pfam" id="PF01370"/>
    </source>
</evidence>
<dbReference type="EMBL" id="JAUYVI010000008">
    <property type="protein sequence ID" value="MDQ7250972.1"/>
    <property type="molecule type" value="Genomic_DNA"/>
</dbReference>
<organism evidence="6 7">
    <name type="scientific">Dongia sedimenti</name>
    <dbReference type="NCBI Taxonomy" id="3064282"/>
    <lineage>
        <taxon>Bacteria</taxon>
        <taxon>Pseudomonadati</taxon>
        <taxon>Pseudomonadota</taxon>
        <taxon>Alphaproteobacteria</taxon>
        <taxon>Rhodospirillales</taxon>
        <taxon>Dongiaceae</taxon>
        <taxon>Dongia</taxon>
    </lineage>
</organism>
<keyword evidence="2" id="KW-0560">Oxidoreductase</keyword>
<evidence type="ECO:0000256" key="2">
    <source>
        <dbReference type="ARBA" id="ARBA00023002"/>
    </source>
</evidence>
<gene>
    <name evidence="6" type="ORF">Q8A70_25015</name>
</gene>
<dbReference type="SUPFAM" id="SSF51735">
    <property type="entry name" value="NAD(P)-binding Rossmann-fold domains"/>
    <property type="match status" value="1"/>
</dbReference>
<keyword evidence="7" id="KW-1185">Reference proteome</keyword>
<dbReference type="Pfam" id="PF01370">
    <property type="entry name" value="Epimerase"/>
    <property type="match status" value="1"/>
</dbReference>
<keyword evidence="3" id="KW-0520">NAD</keyword>
<evidence type="ECO:0000256" key="1">
    <source>
        <dbReference type="ARBA" id="ARBA00007637"/>
    </source>
</evidence>
<accession>A0ABU0YTC9</accession>
<name>A0ABU0YTC9_9PROT</name>
<dbReference type="Proteomes" id="UP001230156">
    <property type="component" value="Unassembled WGS sequence"/>
</dbReference>
<dbReference type="PANTHER" id="PTHR43103:SF5">
    <property type="entry name" value="4-EPIMERASE, PUTATIVE (AFU_ORTHOLOGUE AFUA_7G00360)-RELATED"/>
    <property type="match status" value="1"/>
</dbReference>
<evidence type="ECO:0000313" key="7">
    <source>
        <dbReference type="Proteomes" id="UP001230156"/>
    </source>
</evidence>
<evidence type="ECO:0000313" key="6">
    <source>
        <dbReference type="EMBL" id="MDQ7250972.1"/>
    </source>
</evidence>
<dbReference type="Gene3D" id="3.40.50.720">
    <property type="entry name" value="NAD(P)-binding Rossmann-like Domain"/>
    <property type="match status" value="1"/>
</dbReference>
<sequence>MHHRVLITGAAGNLGRVLRERLRGSFPVLRLSDREEMAPAAAGEEVVRCDLTDAEATKRLCAGVDAILHFGGRSLEGSWPEVLGPNIVGAINLWEGARLAGVERIVFASSNHVVGLYRRTAMLDHKAIPKPDGRYGLSKAFGEDLASLYAYKHGIKAFCMRIGSCFGNPSNRRMLSTWLSFADFERLVRVGLTADYLFEIVYGQSRNTRSFWDNSNAYRLGYDPQDDAEIFAAEVEGKVSGNPLSDELQGGDFVPPDFSGDFEKL</sequence>
<dbReference type="InterPro" id="IPR036291">
    <property type="entry name" value="NAD(P)-bd_dom_sf"/>
</dbReference>
<dbReference type="RefSeq" id="WP_379960872.1">
    <property type="nucleotide sequence ID" value="NZ_JAUYVI010000008.1"/>
</dbReference>
<dbReference type="InterPro" id="IPR001509">
    <property type="entry name" value="Epimerase_deHydtase"/>
</dbReference>
<comment type="caution">
    <text evidence="6">The sequence shown here is derived from an EMBL/GenBank/DDBJ whole genome shotgun (WGS) entry which is preliminary data.</text>
</comment>
<reference evidence="7" key="1">
    <citation type="submission" date="2023-08" db="EMBL/GenBank/DDBJ databases">
        <title>Rhodospirillaceae gen. nov., a novel taxon isolated from the Yangtze River Yuezi River estuary sludge.</title>
        <authorList>
            <person name="Ruan L."/>
        </authorList>
    </citation>
    <scope>NUCLEOTIDE SEQUENCE [LARGE SCALE GENOMIC DNA]</scope>
    <source>
        <strain evidence="7">R-7</strain>
    </source>
</reference>
<proteinExistence type="inferred from homology"/>
<feature type="domain" description="NAD-dependent epimerase/dehydratase" evidence="5">
    <location>
        <begin position="5"/>
        <end position="179"/>
    </location>
</feature>
<dbReference type="PANTHER" id="PTHR43103">
    <property type="entry name" value="NUCLEOSIDE-DIPHOSPHATE-SUGAR EPIMERASE"/>
    <property type="match status" value="1"/>
</dbReference>
<protein>
    <submittedName>
        <fullName evidence="6">NAD(P)-dependent oxidoreductase</fullName>
    </submittedName>
</protein>
<evidence type="ECO:0000256" key="3">
    <source>
        <dbReference type="ARBA" id="ARBA00023027"/>
    </source>
</evidence>
<evidence type="ECO:0000256" key="4">
    <source>
        <dbReference type="SAM" id="MobiDB-lite"/>
    </source>
</evidence>
<comment type="similarity">
    <text evidence="1">Belongs to the NAD(P)-dependent epimerase/dehydratase family.</text>
</comment>